<protein>
    <submittedName>
        <fullName evidence="2">Adhesin/hemagglutinin, HecA protein</fullName>
    </submittedName>
</protein>
<feature type="compositionally biased region" description="Polar residues" evidence="1">
    <location>
        <begin position="19"/>
        <end position="36"/>
    </location>
</feature>
<dbReference type="EMBL" id="RBNL01003144">
    <property type="protein sequence ID" value="RML57295.1"/>
    <property type="molecule type" value="Genomic_DNA"/>
</dbReference>
<evidence type="ECO:0000313" key="2">
    <source>
        <dbReference type="EMBL" id="RML57295.1"/>
    </source>
</evidence>
<feature type="region of interest" description="Disordered" evidence="1">
    <location>
        <begin position="1"/>
        <end position="48"/>
    </location>
</feature>
<dbReference type="Proteomes" id="UP000282378">
    <property type="component" value="Unassembled WGS sequence"/>
</dbReference>
<comment type="caution">
    <text evidence="2">The sequence shown here is derived from an EMBL/GenBank/DDBJ whole genome shotgun (WGS) entry which is preliminary data.</text>
</comment>
<accession>A0A3M2X1P0</accession>
<proteinExistence type="predicted"/>
<reference evidence="2 3" key="1">
    <citation type="submission" date="2018-08" db="EMBL/GenBank/DDBJ databases">
        <title>Recombination of ecologically and evolutionarily significant loci maintains genetic cohesion in the Pseudomonas syringae species complex.</title>
        <authorList>
            <person name="Dillon M."/>
            <person name="Thakur S."/>
            <person name="Almeida R.N.D."/>
            <person name="Weir B.S."/>
            <person name="Guttman D.S."/>
        </authorList>
    </citation>
    <scope>NUCLEOTIDE SEQUENCE [LARGE SCALE GENOMIC DNA]</scope>
    <source>
        <strain evidence="2 3">88_10</strain>
    </source>
</reference>
<organism evidence="2 3">
    <name type="scientific">Pseudomonas syringae pv. maculicola</name>
    <dbReference type="NCBI Taxonomy" id="59511"/>
    <lineage>
        <taxon>Bacteria</taxon>
        <taxon>Pseudomonadati</taxon>
        <taxon>Pseudomonadota</taxon>
        <taxon>Gammaproteobacteria</taxon>
        <taxon>Pseudomonadales</taxon>
        <taxon>Pseudomonadaceae</taxon>
        <taxon>Pseudomonas</taxon>
    </lineage>
</organism>
<feature type="non-terminal residue" evidence="2">
    <location>
        <position position="1"/>
    </location>
</feature>
<sequence>YGSTKDALSGAGKGDDATSKGSSTLKAVDSTSQFLSGPTGDGKFGNSKQGTIQHVVETTNRASTLDAGNDLNILRPTLSALHKIRALSPSPWRKPVPLPRLFRQQRKPLPA</sequence>
<dbReference type="AlphaFoldDB" id="A0A3M2X1P0"/>
<evidence type="ECO:0000313" key="3">
    <source>
        <dbReference type="Proteomes" id="UP000282378"/>
    </source>
</evidence>
<gene>
    <name evidence="2" type="ORF">APX70_01060</name>
</gene>
<name>A0A3M2X1P0_PSEYM</name>
<evidence type="ECO:0000256" key="1">
    <source>
        <dbReference type="SAM" id="MobiDB-lite"/>
    </source>
</evidence>